<feature type="transmembrane region" description="Helical" evidence="2">
    <location>
        <begin position="98"/>
        <end position="114"/>
    </location>
</feature>
<dbReference type="EMBL" id="JAUCMV010000001">
    <property type="protein sequence ID" value="KAK0424892.1"/>
    <property type="molecule type" value="Genomic_DNA"/>
</dbReference>
<proteinExistence type="predicted"/>
<feature type="region of interest" description="Disordered" evidence="1">
    <location>
        <begin position="1"/>
        <end position="22"/>
    </location>
</feature>
<organism evidence="3 4">
    <name type="scientific">Steinernema hermaphroditum</name>
    <dbReference type="NCBI Taxonomy" id="289476"/>
    <lineage>
        <taxon>Eukaryota</taxon>
        <taxon>Metazoa</taxon>
        <taxon>Ecdysozoa</taxon>
        <taxon>Nematoda</taxon>
        <taxon>Chromadorea</taxon>
        <taxon>Rhabditida</taxon>
        <taxon>Tylenchina</taxon>
        <taxon>Panagrolaimomorpha</taxon>
        <taxon>Strongyloidoidea</taxon>
        <taxon>Steinernematidae</taxon>
        <taxon>Steinernema</taxon>
    </lineage>
</organism>
<evidence type="ECO:0000313" key="3">
    <source>
        <dbReference type="EMBL" id="KAK0424892.1"/>
    </source>
</evidence>
<keyword evidence="4" id="KW-1185">Reference proteome</keyword>
<feature type="transmembrane region" description="Helical" evidence="2">
    <location>
        <begin position="59"/>
        <end position="78"/>
    </location>
</feature>
<sequence length="123" mass="14013">MTKKSQELKRWSDLDDTDPYEPLDGTVRQLTAEDFRSPPVIIPRTACHKMVLQLRFIRGAQFVVGVVSAPTLVVLILFKENLQSLAIVDAEIAIRTKSLLVKPFFLFLFLLVCHKRMFPNQAA</sequence>
<keyword evidence="2" id="KW-1133">Transmembrane helix</keyword>
<feature type="compositionally biased region" description="Basic and acidic residues" evidence="1">
    <location>
        <begin position="1"/>
        <end position="13"/>
    </location>
</feature>
<evidence type="ECO:0000256" key="1">
    <source>
        <dbReference type="SAM" id="MobiDB-lite"/>
    </source>
</evidence>
<reference evidence="3" key="1">
    <citation type="submission" date="2023-06" db="EMBL/GenBank/DDBJ databases">
        <title>Genomic analysis of the entomopathogenic nematode Steinernema hermaphroditum.</title>
        <authorList>
            <person name="Schwarz E.M."/>
            <person name="Heppert J.K."/>
            <person name="Baniya A."/>
            <person name="Schwartz H.T."/>
            <person name="Tan C.-H."/>
            <person name="Antoshechkin I."/>
            <person name="Sternberg P.W."/>
            <person name="Goodrich-Blair H."/>
            <person name="Dillman A.R."/>
        </authorList>
    </citation>
    <scope>NUCLEOTIDE SEQUENCE</scope>
    <source>
        <strain evidence="3">PS9179</strain>
        <tissue evidence="3">Whole animal</tissue>
    </source>
</reference>
<gene>
    <name evidence="3" type="ORF">QR680_008909</name>
</gene>
<dbReference type="Proteomes" id="UP001175271">
    <property type="component" value="Unassembled WGS sequence"/>
</dbReference>
<protein>
    <submittedName>
        <fullName evidence="3">Uncharacterized protein</fullName>
    </submittedName>
</protein>
<evidence type="ECO:0000313" key="4">
    <source>
        <dbReference type="Proteomes" id="UP001175271"/>
    </source>
</evidence>
<dbReference type="AlphaFoldDB" id="A0AA39M8I1"/>
<keyword evidence="2" id="KW-0812">Transmembrane</keyword>
<accession>A0AA39M8I1</accession>
<comment type="caution">
    <text evidence="3">The sequence shown here is derived from an EMBL/GenBank/DDBJ whole genome shotgun (WGS) entry which is preliminary data.</text>
</comment>
<name>A0AA39M8I1_9BILA</name>
<evidence type="ECO:0000256" key="2">
    <source>
        <dbReference type="SAM" id="Phobius"/>
    </source>
</evidence>
<keyword evidence="2" id="KW-0472">Membrane</keyword>